<dbReference type="STRING" id="1300347.I601_2208"/>
<evidence type="ECO:0000256" key="3">
    <source>
        <dbReference type="ARBA" id="ARBA00022598"/>
    </source>
</evidence>
<dbReference type="InterPro" id="IPR012310">
    <property type="entry name" value="DNA_ligase_ATP-dep_cent"/>
</dbReference>
<dbReference type="CDD" id="cd07971">
    <property type="entry name" value="OBF_DNA_ligase_LigD"/>
    <property type="match status" value="1"/>
</dbReference>
<dbReference type="Gene3D" id="3.30.1490.70">
    <property type="match status" value="1"/>
</dbReference>
<dbReference type="GO" id="GO:0006281">
    <property type="term" value="P:DNA repair"/>
    <property type="evidence" value="ECO:0007669"/>
    <property type="project" value="InterPro"/>
</dbReference>
<evidence type="ECO:0000256" key="4">
    <source>
        <dbReference type="ARBA" id="ARBA00034003"/>
    </source>
</evidence>
<comment type="catalytic activity">
    <reaction evidence="4">
        <text>ATP + (deoxyribonucleotide)n-3'-hydroxyl + 5'-phospho-(deoxyribonucleotide)m = (deoxyribonucleotide)n+m + AMP + diphosphate.</text>
        <dbReference type="EC" id="6.5.1.1"/>
    </reaction>
</comment>
<dbReference type="AlphaFoldDB" id="A0A1A9GM09"/>
<dbReference type="Proteomes" id="UP000077868">
    <property type="component" value="Chromosome"/>
</dbReference>
<dbReference type="RefSeq" id="WP_237089380.1">
    <property type="nucleotide sequence ID" value="NZ_CP015079.1"/>
</dbReference>
<keyword evidence="7" id="KW-1185">Reference proteome</keyword>
<dbReference type="NCBIfam" id="TIGR02779">
    <property type="entry name" value="NHEJ_ligase_lig"/>
    <property type="match status" value="1"/>
</dbReference>
<accession>A0A1A9GM09</accession>
<dbReference type="Gene3D" id="2.40.50.140">
    <property type="entry name" value="Nucleic acid-binding proteins"/>
    <property type="match status" value="1"/>
</dbReference>
<protein>
    <recommendedName>
        <fullName evidence="2">DNA ligase (ATP)</fullName>
        <ecNumber evidence="2">6.5.1.1</ecNumber>
    </recommendedName>
</protein>
<dbReference type="InterPro" id="IPR012309">
    <property type="entry name" value="DNA_ligase_ATP-dep_C"/>
</dbReference>
<reference evidence="6 7" key="1">
    <citation type="submission" date="2016-03" db="EMBL/GenBank/DDBJ databases">
        <title>Complete genome sequence of a soil Actinobacterium, Nocardioides dokdonensis FR1436.</title>
        <authorList>
            <person name="Kwon S.-K."/>
            <person name="Kim K."/>
            <person name="Kim J.F."/>
        </authorList>
    </citation>
    <scope>NUCLEOTIDE SEQUENCE [LARGE SCALE GENOMIC DNA]</scope>
    <source>
        <strain evidence="6 7">FR1436</strain>
    </source>
</reference>
<evidence type="ECO:0000313" key="7">
    <source>
        <dbReference type="Proteomes" id="UP000077868"/>
    </source>
</evidence>
<feature type="domain" description="ATP-dependent DNA ligase family profile" evidence="5">
    <location>
        <begin position="115"/>
        <end position="255"/>
    </location>
</feature>
<sequence length="315" mass="34612">MPPPRPMLATKTDTVPVGADWSHEVKWDGVRILADRADRGAGGATRLWSRNANEVGVAWPDVVDSAVGSRDLLVDGEVIVLNEAGVPDFRVLQERLHVRRARTAEHLAGTLPATFMVFDLLRLDGTDLTALPLHERRARLADLDLGRWQVPPAYDDGAMLHAATHQQGLEGVVSKRLDSRYTFERRSPHWLKLAHRHRRSYVVGGWRPQEGTSDRLAALLVGEPTPQGLAYRGRVGSGIGARTSRQLAELVAGLARGSSPFDDEVPGIDARGTHWVEPVLVVDVDTHGTGHARLRQPSYRGLREDLVPADLPDQS</sequence>
<dbReference type="GO" id="GO:0003910">
    <property type="term" value="F:DNA ligase (ATP) activity"/>
    <property type="evidence" value="ECO:0007669"/>
    <property type="project" value="UniProtKB-EC"/>
</dbReference>
<dbReference type="SUPFAM" id="SSF50249">
    <property type="entry name" value="Nucleic acid-binding proteins"/>
    <property type="match status" value="1"/>
</dbReference>
<evidence type="ECO:0000256" key="2">
    <source>
        <dbReference type="ARBA" id="ARBA00012727"/>
    </source>
</evidence>
<keyword evidence="3 6" id="KW-0436">Ligase</keyword>
<dbReference type="KEGG" id="ndk:I601_2208"/>
<proteinExistence type="inferred from homology"/>
<evidence type="ECO:0000259" key="5">
    <source>
        <dbReference type="PROSITE" id="PS50160"/>
    </source>
</evidence>
<dbReference type="GO" id="GO:0006310">
    <property type="term" value="P:DNA recombination"/>
    <property type="evidence" value="ECO:0007669"/>
    <property type="project" value="InterPro"/>
</dbReference>
<dbReference type="PANTHER" id="PTHR45674">
    <property type="entry name" value="DNA LIGASE 1/3 FAMILY MEMBER"/>
    <property type="match status" value="1"/>
</dbReference>
<name>A0A1A9GM09_9ACTN</name>
<evidence type="ECO:0000256" key="1">
    <source>
        <dbReference type="ARBA" id="ARBA00007572"/>
    </source>
</evidence>
<dbReference type="Pfam" id="PF04679">
    <property type="entry name" value="DNA_ligase_A_C"/>
    <property type="match status" value="1"/>
</dbReference>
<organism evidence="6 7">
    <name type="scientific">Nocardioides dokdonensis FR1436</name>
    <dbReference type="NCBI Taxonomy" id="1300347"/>
    <lineage>
        <taxon>Bacteria</taxon>
        <taxon>Bacillati</taxon>
        <taxon>Actinomycetota</taxon>
        <taxon>Actinomycetes</taxon>
        <taxon>Propionibacteriales</taxon>
        <taxon>Nocardioidaceae</taxon>
        <taxon>Nocardioides</taxon>
    </lineage>
</organism>
<dbReference type="SUPFAM" id="SSF56091">
    <property type="entry name" value="DNA ligase/mRNA capping enzyme, catalytic domain"/>
    <property type="match status" value="1"/>
</dbReference>
<dbReference type="CDD" id="cd07906">
    <property type="entry name" value="Adenylation_DNA_ligase_LigD_LigC"/>
    <property type="match status" value="1"/>
</dbReference>
<dbReference type="PANTHER" id="PTHR45674:SF4">
    <property type="entry name" value="DNA LIGASE 1"/>
    <property type="match status" value="1"/>
</dbReference>
<dbReference type="PROSITE" id="PS50160">
    <property type="entry name" value="DNA_LIGASE_A3"/>
    <property type="match status" value="1"/>
</dbReference>
<dbReference type="InterPro" id="IPR014146">
    <property type="entry name" value="LigD_ligase_dom"/>
</dbReference>
<comment type="similarity">
    <text evidence="1">Belongs to the ATP-dependent DNA ligase family.</text>
</comment>
<dbReference type="InterPro" id="IPR012340">
    <property type="entry name" value="NA-bd_OB-fold"/>
</dbReference>
<dbReference type="EC" id="6.5.1.1" evidence="2"/>
<evidence type="ECO:0000313" key="6">
    <source>
        <dbReference type="EMBL" id="ANH38633.1"/>
    </source>
</evidence>
<dbReference type="InterPro" id="IPR050191">
    <property type="entry name" value="ATP-dep_DNA_ligase"/>
</dbReference>
<dbReference type="GO" id="GO:0005524">
    <property type="term" value="F:ATP binding"/>
    <property type="evidence" value="ECO:0007669"/>
    <property type="project" value="InterPro"/>
</dbReference>
<dbReference type="PATRIC" id="fig|1300347.3.peg.2202"/>
<dbReference type="Pfam" id="PF01068">
    <property type="entry name" value="DNA_ligase_A_M"/>
    <property type="match status" value="1"/>
</dbReference>
<gene>
    <name evidence="6" type="ORF">I601_2208</name>
</gene>
<dbReference type="EMBL" id="CP015079">
    <property type="protein sequence ID" value="ANH38633.1"/>
    <property type="molecule type" value="Genomic_DNA"/>
</dbReference>
<dbReference type="Gene3D" id="3.30.470.30">
    <property type="entry name" value="DNA ligase/mRNA capping enzyme"/>
    <property type="match status" value="1"/>
</dbReference>